<dbReference type="InterPro" id="IPR002213">
    <property type="entry name" value="UDP_glucos_trans"/>
</dbReference>
<dbReference type="GO" id="GO:0016740">
    <property type="term" value="F:transferase activity"/>
    <property type="evidence" value="ECO:0007669"/>
    <property type="project" value="UniProtKB-KW"/>
</dbReference>
<dbReference type="PANTHER" id="PTHR11926:SF1530">
    <property type="entry name" value="EF-HAND DOMAIN-CONTAINING PROTEIN"/>
    <property type="match status" value="1"/>
</dbReference>
<name>A0ABD1M419_9FABA</name>
<proteinExistence type="inferred from homology"/>
<dbReference type="FunFam" id="3.40.50.2000:FF:000061">
    <property type="entry name" value="UDP-glycosyltransferase 83A1"/>
    <property type="match status" value="1"/>
</dbReference>
<evidence type="ECO:0000313" key="4">
    <source>
        <dbReference type="EMBL" id="KAL2329885.1"/>
    </source>
</evidence>
<dbReference type="AlphaFoldDB" id="A0ABD1M419"/>
<dbReference type="EMBL" id="JBGMDY010000006">
    <property type="protein sequence ID" value="KAL2329885.1"/>
    <property type="molecule type" value="Genomic_DNA"/>
</dbReference>
<feature type="domain" description="Glycosyltransferase N-terminal" evidence="3">
    <location>
        <begin position="6"/>
        <end position="42"/>
    </location>
</feature>
<accession>A0ABD1M419</accession>
<dbReference type="PANTHER" id="PTHR11926">
    <property type="entry name" value="GLUCOSYL/GLUCURONOSYL TRANSFERASES"/>
    <property type="match status" value="1"/>
</dbReference>
<dbReference type="Pfam" id="PF26168">
    <property type="entry name" value="Glyco_transf_N"/>
    <property type="match status" value="1"/>
</dbReference>
<evidence type="ECO:0000256" key="2">
    <source>
        <dbReference type="ARBA" id="ARBA00022679"/>
    </source>
</evidence>
<comment type="similarity">
    <text evidence="1">Belongs to the UDP-glycosyltransferase family.</text>
</comment>
<dbReference type="CDD" id="cd03784">
    <property type="entry name" value="GT1_Gtf-like"/>
    <property type="match status" value="1"/>
</dbReference>
<organism evidence="4 5">
    <name type="scientific">Flemingia macrophylla</name>
    <dbReference type="NCBI Taxonomy" id="520843"/>
    <lineage>
        <taxon>Eukaryota</taxon>
        <taxon>Viridiplantae</taxon>
        <taxon>Streptophyta</taxon>
        <taxon>Embryophyta</taxon>
        <taxon>Tracheophyta</taxon>
        <taxon>Spermatophyta</taxon>
        <taxon>Magnoliopsida</taxon>
        <taxon>eudicotyledons</taxon>
        <taxon>Gunneridae</taxon>
        <taxon>Pentapetalae</taxon>
        <taxon>rosids</taxon>
        <taxon>fabids</taxon>
        <taxon>Fabales</taxon>
        <taxon>Fabaceae</taxon>
        <taxon>Papilionoideae</taxon>
        <taxon>50 kb inversion clade</taxon>
        <taxon>NPAAA clade</taxon>
        <taxon>indigoferoid/millettioid clade</taxon>
        <taxon>Phaseoleae</taxon>
        <taxon>Flemingia</taxon>
    </lineage>
</organism>
<dbReference type="Pfam" id="PF00201">
    <property type="entry name" value="UDPGT"/>
    <property type="match status" value="1"/>
</dbReference>
<dbReference type="Proteomes" id="UP001603857">
    <property type="component" value="Unassembled WGS sequence"/>
</dbReference>
<dbReference type="SUPFAM" id="SSF53756">
    <property type="entry name" value="UDP-Glycosyltransferase/glycogen phosphorylase"/>
    <property type="match status" value="1"/>
</dbReference>
<protein>
    <recommendedName>
        <fullName evidence="3">Glycosyltransferase N-terminal domain-containing protein</fullName>
    </recommendedName>
</protein>
<keyword evidence="2" id="KW-0808">Transferase</keyword>
<gene>
    <name evidence="4" type="ORF">Fmac_017466</name>
</gene>
<evidence type="ECO:0000313" key="5">
    <source>
        <dbReference type="Proteomes" id="UP001603857"/>
    </source>
</evidence>
<evidence type="ECO:0000256" key="1">
    <source>
        <dbReference type="ARBA" id="ARBA00009995"/>
    </source>
</evidence>
<dbReference type="InterPro" id="IPR058980">
    <property type="entry name" value="Glyco_transf_N"/>
</dbReference>
<comment type="caution">
    <text evidence="4">The sequence shown here is derived from an EMBL/GenBank/DDBJ whole genome shotgun (WGS) entry which is preliminary data.</text>
</comment>
<dbReference type="Gene3D" id="3.40.50.2000">
    <property type="entry name" value="Glycogen Phosphorylase B"/>
    <property type="match status" value="2"/>
</dbReference>
<evidence type="ECO:0000259" key="3">
    <source>
        <dbReference type="Pfam" id="PF26168"/>
    </source>
</evidence>
<dbReference type="FunFam" id="3.40.50.2000:FF:000108">
    <property type="entry name" value="UDP-glycosyltransferase 83A1"/>
    <property type="match status" value="1"/>
</dbReference>
<reference evidence="4 5" key="1">
    <citation type="submission" date="2024-08" db="EMBL/GenBank/DDBJ databases">
        <title>Insights into the chromosomal genome structure of Flemingia macrophylla.</title>
        <authorList>
            <person name="Ding Y."/>
            <person name="Zhao Y."/>
            <person name="Bi W."/>
            <person name="Wu M."/>
            <person name="Zhao G."/>
            <person name="Gong Y."/>
            <person name="Li W."/>
            <person name="Zhang P."/>
        </authorList>
    </citation>
    <scope>NUCLEOTIDE SEQUENCE [LARGE SCALE GENOMIC DNA]</scope>
    <source>
        <strain evidence="4">DYQJB</strain>
        <tissue evidence="4">Leaf</tissue>
    </source>
</reference>
<sequence>MGIQHVMVLPFPAQGHVNPLMSFSKRLTKHGFRVTFVNTDFIHKRVASATNLVNLEGSAVRLVSVPDGLGPLDDRNDLANLSLAILRVMPSAIEKLIRDINGGSEKISAIVVDLNMAWALEIAHNLGLKGVVFCPSSAAIFVLQDNIPKLVQDGILDKHGFPITKGKFQLSPAMPIMEEASFPWYSMGDTTVELEPGALNLCPKILPVGPVLMESGGDELKSVGRLWEEDLSCLNWLDQKPPCSVIYVAFGSFTVFDLNQLKELALGLDLTNRPFLWVVRENASSSTKIAYPDEFKGTHGKIVNWAPQQKVLGHPSIACFFSHCGWNSTMEGVANGVPFLCWPYFADQLFDRAYICDVWKVGLGFDLDERGLISRWEIKKKVDQLLGDESMRGRSKKLKEMVVRSIAEGGESHENFRKFEEWLLK</sequence>
<keyword evidence="5" id="KW-1185">Reference proteome</keyword>